<evidence type="ECO:0000313" key="2">
    <source>
        <dbReference type="Proteomes" id="UP000800235"/>
    </source>
</evidence>
<proteinExistence type="predicted"/>
<reference evidence="1" key="1">
    <citation type="journal article" date="2020" name="Stud. Mycol.">
        <title>101 Dothideomycetes genomes: a test case for predicting lifestyles and emergence of pathogens.</title>
        <authorList>
            <person name="Haridas S."/>
            <person name="Albert R."/>
            <person name="Binder M."/>
            <person name="Bloem J."/>
            <person name="Labutti K."/>
            <person name="Salamov A."/>
            <person name="Andreopoulos B."/>
            <person name="Baker S."/>
            <person name="Barry K."/>
            <person name="Bills G."/>
            <person name="Bluhm B."/>
            <person name="Cannon C."/>
            <person name="Castanera R."/>
            <person name="Culley D."/>
            <person name="Daum C."/>
            <person name="Ezra D."/>
            <person name="Gonzalez J."/>
            <person name="Henrissat B."/>
            <person name="Kuo A."/>
            <person name="Liang C."/>
            <person name="Lipzen A."/>
            <person name="Lutzoni F."/>
            <person name="Magnuson J."/>
            <person name="Mondo S."/>
            <person name="Nolan M."/>
            <person name="Ohm R."/>
            <person name="Pangilinan J."/>
            <person name="Park H.-J."/>
            <person name="Ramirez L."/>
            <person name="Alfaro M."/>
            <person name="Sun H."/>
            <person name="Tritt A."/>
            <person name="Yoshinaga Y."/>
            <person name="Zwiers L.-H."/>
            <person name="Turgeon B."/>
            <person name="Goodwin S."/>
            <person name="Spatafora J."/>
            <person name="Crous P."/>
            <person name="Grigoriev I."/>
        </authorList>
    </citation>
    <scope>NUCLEOTIDE SEQUENCE</scope>
    <source>
        <strain evidence="1">CBS 130266</strain>
    </source>
</reference>
<dbReference type="Proteomes" id="UP000800235">
    <property type="component" value="Unassembled WGS sequence"/>
</dbReference>
<organism evidence="1 2">
    <name type="scientific">Tothia fuscella</name>
    <dbReference type="NCBI Taxonomy" id="1048955"/>
    <lineage>
        <taxon>Eukaryota</taxon>
        <taxon>Fungi</taxon>
        <taxon>Dikarya</taxon>
        <taxon>Ascomycota</taxon>
        <taxon>Pezizomycotina</taxon>
        <taxon>Dothideomycetes</taxon>
        <taxon>Pleosporomycetidae</taxon>
        <taxon>Venturiales</taxon>
        <taxon>Cylindrosympodiaceae</taxon>
        <taxon>Tothia</taxon>
    </lineage>
</organism>
<name>A0A9P4NUM9_9PEZI</name>
<dbReference type="EMBL" id="MU007025">
    <property type="protein sequence ID" value="KAF2432579.1"/>
    <property type="molecule type" value="Genomic_DNA"/>
</dbReference>
<sequence>MSLEMFPTLSLAQLSERQKSQDCQEKYNDLLEEWRKQTTNSSVEWMHQLNDRLGGRSHADDFLDWLKEQIRPNRPGTIPYDSVRLLPKDFAKKLKLANWEVGDRASDLVTGRLWYGNVSPEPEFILGWAHPQEGWHHEGLIGLRLNAHDLNLEETDPSVLGDHPIETLLPHIFFGMRYTPITNQGSAVDKCFLLLGNLFILRSQKISPTRGRYKSAKWEKTTSLLALELNSPGRNYVVLPDPVEVADTSAGSLRVGELRVKEAGQDSGNHSLIKTLTKDCIFRHNSPQSEGYPYELDVKSCIFDLEFEQLSLEEPELGEIGVSGMSTHFVALFPPRAVLASPAQSL</sequence>
<evidence type="ECO:0000313" key="1">
    <source>
        <dbReference type="EMBL" id="KAF2432579.1"/>
    </source>
</evidence>
<dbReference type="AlphaFoldDB" id="A0A9P4NUM9"/>
<protein>
    <submittedName>
        <fullName evidence="1">Uncharacterized protein</fullName>
    </submittedName>
</protein>
<comment type="caution">
    <text evidence="1">The sequence shown here is derived from an EMBL/GenBank/DDBJ whole genome shotgun (WGS) entry which is preliminary data.</text>
</comment>
<gene>
    <name evidence="1" type="ORF">EJ08DRAFT_677469</name>
</gene>
<accession>A0A9P4NUM9</accession>
<keyword evidence="2" id="KW-1185">Reference proteome</keyword>